<protein>
    <submittedName>
        <fullName evidence="2">Serine/threonine protein kinase</fullName>
    </submittedName>
</protein>
<evidence type="ECO:0000313" key="2">
    <source>
        <dbReference type="EMBL" id="WZH45955.1"/>
    </source>
</evidence>
<dbReference type="Gene3D" id="1.10.510.10">
    <property type="entry name" value="Transferase(Phosphotransferase) domain 1"/>
    <property type="match status" value="1"/>
</dbReference>
<evidence type="ECO:0000259" key="1">
    <source>
        <dbReference type="PROSITE" id="PS50011"/>
    </source>
</evidence>
<dbReference type="SUPFAM" id="SSF56112">
    <property type="entry name" value="Protein kinase-like (PK-like)"/>
    <property type="match status" value="1"/>
</dbReference>
<feature type="domain" description="Protein kinase" evidence="1">
    <location>
        <begin position="68"/>
        <end position="399"/>
    </location>
</feature>
<keyword evidence="2" id="KW-0418">Kinase</keyword>
<evidence type="ECO:0000313" key="3">
    <source>
        <dbReference type="Proteomes" id="UP001489902"/>
    </source>
</evidence>
<dbReference type="EMBL" id="CP151263">
    <property type="protein sequence ID" value="WZH45955.1"/>
    <property type="molecule type" value="Genomic_DNA"/>
</dbReference>
<dbReference type="InterPro" id="IPR036465">
    <property type="entry name" value="vWFA_dom_sf"/>
</dbReference>
<dbReference type="PANTHER" id="PTHR24359:SF1">
    <property type="entry name" value="INHIBITOR OF NUCLEAR FACTOR KAPPA-B KINASE EPSILON SUBUNIT HOMOLOG 1-RELATED"/>
    <property type="match status" value="1"/>
</dbReference>
<dbReference type="PANTHER" id="PTHR24359">
    <property type="entry name" value="SERINE/THREONINE-PROTEIN KINASE SBK1"/>
    <property type="match status" value="1"/>
</dbReference>
<reference evidence="2 3" key="1">
    <citation type="submission" date="2024-04" db="EMBL/GenBank/DDBJ databases">
        <title>Complete genome sequence of Fusarium acuminatum.</title>
        <authorList>
            <person name="Lan B."/>
        </authorList>
    </citation>
    <scope>NUCLEOTIDE SEQUENCE [LARGE SCALE GENOMIC DNA]</scope>
    <source>
        <strain evidence="2">1A</strain>
    </source>
</reference>
<keyword evidence="2" id="KW-0723">Serine/threonine-protein kinase</keyword>
<proteinExistence type="predicted"/>
<dbReference type="GO" id="GO:0004674">
    <property type="term" value="F:protein serine/threonine kinase activity"/>
    <property type="evidence" value="ECO:0007669"/>
    <property type="project" value="UniProtKB-KW"/>
</dbReference>
<organism evidence="2 3">
    <name type="scientific">Fusarium acuminatum</name>
    <dbReference type="NCBI Taxonomy" id="5515"/>
    <lineage>
        <taxon>Eukaryota</taxon>
        <taxon>Fungi</taxon>
        <taxon>Dikarya</taxon>
        <taxon>Ascomycota</taxon>
        <taxon>Pezizomycotina</taxon>
        <taxon>Sordariomycetes</taxon>
        <taxon>Hypocreomycetidae</taxon>
        <taxon>Hypocreales</taxon>
        <taxon>Nectriaceae</taxon>
        <taxon>Fusarium</taxon>
        <taxon>Fusarium tricinctum species complex</taxon>
    </lineage>
</organism>
<name>A0ABZ2X098_9HYPO</name>
<dbReference type="Pfam" id="PF00069">
    <property type="entry name" value="Pkinase"/>
    <property type="match status" value="1"/>
</dbReference>
<keyword evidence="3" id="KW-1185">Reference proteome</keyword>
<dbReference type="InterPro" id="IPR000719">
    <property type="entry name" value="Prot_kinase_dom"/>
</dbReference>
<gene>
    <name evidence="2" type="ORF">QYS62_007024</name>
</gene>
<dbReference type="PROSITE" id="PS50011">
    <property type="entry name" value="PROTEIN_KINASE_DOM"/>
    <property type="match status" value="1"/>
</dbReference>
<accession>A0ABZ2X098</accession>
<dbReference type="Proteomes" id="UP001489902">
    <property type="component" value="Chromosome 4"/>
</dbReference>
<keyword evidence="2" id="KW-0808">Transferase</keyword>
<dbReference type="SUPFAM" id="SSF53300">
    <property type="entry name" value="vWA-like"/>
    <property type="match status" value="1"/>
</dbReference>
<dbReference type="CDD" id="cd00180">
    <property type="entry name" value="PKc"/>
    <property type="match status" value="1"/>
</dbReference>
<dbReference type="InterPro" id="IPR011009">
    <property type="entry name" value="Kinase-like_dom_sf"/>
</dbReference>
<sequence length="601" mass="68468">MKISLNFPAETEAWWRQRGENRIPRALERSIQARPSTILTGYITIFSILVYIRRTCLIPTFIRHGFQDKQLPILDPACFGDDPTQIDMMREFCSSQWRFCPGVVVFKEYRKEVFRRSWTREFNAFVSIDSCEHIVQYLGSFEQNNRCIIILEHASGGSLLHLFNQDVRPTTPEQRMHFWRGLMGLTKAINTIQNLGGGPRDQRTGFAHRDINPANILVFPGEGGMFSPGFKMKLADFDTAISIHHIGDKPFTYQDNDGNRTYCAPEASRIYKEQERDLKQVHVASDIWSLGCVVSESIIWVSGGMAAIERAVIDRNTEIKEFYPTMVGSGFDQGFHNCSVLLCCVFSAHRTALENLQGVSSLSPITHAYQAYEYNKGRREALNGYLKFRRRMTPRHFIILIDDSESMRIMFGEVLKVVEVFVWLVKDFDSLGVDVRFASNPKKGHTRTFLRPSTEKLMGPVRQLFNKNEADQYCNMKLVLNKIFADDKIVDPKCPTSVLVLTDGVWEGGPIQDSGVEKSISQVIEQMDEKGVSDTDFTFQFVRFGNNLDGLARLKYLDDEAVFESSKRQKVDIVDSKSSTANVWAILTGAVSEINDKDDEV</sequence>
<dbReference type="SMART" id="SM00220">
    <property type="entry name" value="S_TKc"/>
    <property type="match status" value="1"/>
</dbReference>